<dbReference type="AlphaFoldDB" id="A0A291RS13"/>
<dbReference type="InterPro" id="IPR007278">
    <property type="entry name" value="DUF397"/>
</dbReference>
<evidence type="ECO:0000259" key="1">
    <source>
        <dbReference type="Pfam" id="PF04149"/>
    </source>
</evidence>
<proteinExistence type="predicted"/>
<protein>
    <recommendedName>
        <fullName evidence="1">DUF397 domain-containing protein</fullName>
    </recommendedName>
</protein>
<reference evidence="2 3" key="1">
    <citation type="submission" date="2017-10" db="EMBL/GenBank/DDBJ databases">
        <title>Comparative genomics between pathogenic Norcardia.</title>
        <authorList>
            <person name="Zeng L."/>
        </authorList>
    </citation>
    <scope>NUCLEOTIDE SEQUENCE [LARGE SCALE GENOMIC DNA]</scope>
    <source>
        <strain evidence="2 3">NC_YFY_NT001</strain>
    </source>
</reference>
<evidence type="ECO:0000313" key="3">
    <source>
        <dbReference type="Proteomes" id="UP000221961"/>
    </source>
</evidence>
<dbReference type="EMBL" id="CP023778">
    <property type="protein sequence ID" value="ATL70049.1"/>
    <property type="molecule type" value="Genomic_DNA"/>
</dbReference>
<dbReference type="Proteomes" id="UP000221961">
    <property type="component" value="Chromosome"/>
</dbReference>
<dbReference type="Pfam" id="PF04149">
    <property type="entry name" value="DUF397"/>
    <property type="match status" value="1"/>
</dbReference>
<sequence>MIGSSADYRRSHYRRMRAGNWSSKSSILFQKINNVRNENVPRYRPDTGYTKSSFSEGGGNCVEVKFANECVLIRDSKYSGPADEQPTLPIPAASWPLFLGVVLSGESGTLDSGVSIVVHQDRSATVTTANVTLDYTPDEWDAFTKGVADGQFAHP</sequence>
<gene>
    <name evidence="2" type="ORF">CRH09_31550</name>
</gene>
<name>A0A291RS13_9NOCA</name>
<feature type="domain" description="DUF397" evidence="1">
    <location>
        <begin position="49"/>
        <end position="100"/>
    </location>
</feature>
<evidence type="ECO:0000313" key="2">
    <source>
        <dbReference type="EMBL" id="ATL70049.1"/>
    </source>
</evidence>
<organism evidence="2 3">
    <name type="scientific">Nocardia terpenica</name>
    <dbReference type="NCBI Taxonomy" id="455432"/>
    <lineage>
        <taxon>Bacteria</taxon>
        <taxon>Bacillati</taxon>
        <taxon>Actinomycetota</taxon>
        <taxon>Actinomycetes</taxon>
        <taxon>Mycobacteriales</taxon>
        <taxon>Nocardiaceae</taxon>
        <taxon>Nocardia</taxon>
    </lineage>
</organism>
<accession>A0A291RS13</accession>
<dbReference type="KEGG" id="ntp:CRH09_31550"/>